<comment type="caution">
    <text evidence="1">The sequence shown here is derived from an EMBL/GenBank/DDBJ whole genome shotgun (WGS) entry which is preliminary data.</text>
</comment>
<evidence type="ECO:0000313" key="2">
    <source>
        <dbReference type="Proteomes" id="UP000004095"/>
    </source>
</evidence>
<dbReference type="EMBL" id="AAWS01000046">
    <property type="protein sequence ID" value="EAY25564.1"/>
    <property type="molecule type" value="Genomic_DNA"/>
</dbReference>
<name>A1ZVM0_MICM2</name>
<gene>
    <name evidence="1" type="ORF">M23134_00662</name>
</gene>
<dbReference type="Proteomes" id="UP000004095">
    <property type="component" value="Unassembled WGS sequence"/>
</dbReference>
<organism evidence="1 2">
    <name type="scientific">Microscilla marina ATCC 23134</name>
    <dbReference type="NCBI Taxonomy" id="313606"/>
    <lineage>
        <taxon>Bacteria</taxon>
        <taxon>Pseudomonadati</taxon>
        <taxon>Bacteroidota</taxon>
        <taxon>Cytophagia</taxon>
        <taxon>Cytophagales</taxon>
        <taxon>Microscillaceae</taxon>
        <taxon>Microscilla</taxon>
    </lineage>
</organism>
<dbReference type="AlphaFoldDB" id="A1ZVM0"/>
<sequence length="46" mass="5231">MLSVNKALVKSLKIIVSLSLLHFFDNATIISKKNPKHNQALVWKNK</sequence>
<accession>A1ZVM0</accession>
<evidence type="ECO:0000313" key="1">
    <source>
        <dbReference type="EMBL" id="EAY25564.1"/>
    </source>
</evidence>
<proteinExistence type="predicted"/>
<reference evidence="1 2" key="1">
    <citation type="submission" date="2007-01" db="EMBL/GenBank/DDBJ databases">
        <authorList>
            <person name="Haygood M."/>
            <person name="Podell S."/>
            <person name="Anderson C."/>
            <person name="Hopkinson B."/>
            <person name="Roe K."/>
            <person name="Barbeau K."/>
            <person name="Gaasterland T."/>
            <person name="Ferriera S."/>
            <person name="Johnson J."/>
            <person name="Kravitz S."/>
            <person name="Beeson K."/>
            <person name="Sutton G."/>
            <person name="Rogers Y.-H."/>
            <person name="Friedman R."/>
            <person name="Frazier M."/>
            <person name="Venter J.C."/>
        </authorList>
    </citation>
    <scope>NUCLEOTIDE SEQUENCE [LARGE SCALE GENOMIC DNA]</scope>
    <source>
        <strain evidence="1 2">ATCC 23134</strain>
    </source>
</reference>
<protein>
    <submittedName>
        <fullName evidence="1">Uncharacterized protein</fullName>
    </submittedName>
</protein>
<keyword evidence="2" id="KW-1185">Reference proteome</keyword>